<dbReference type="Gene3D" id="1.20.1250.20">
    <property type="entry name" value="MFS general substrate transporter like domains"/>
    <property type="match status" value="1"/>
</dbReference>
<dbReference type="FunFam" id="1.20.1250.20:FF:000085">
    <property type="entry name" value="MFS peptide transporter Ptr2"/>
    <property type="match status" value="1"/>
</dbReference>
<dbReference type="InterPro" id="IPR018456">
    <property type="entry name" value="PTR2_symporter_CS"/>
</dbReference>
<dbReference type="OrthoDB" id="8904098at2759"/>
<evidence type="ECO:0000256" key="5">
    <source>
        <dbReference type="ARBA" id="ARBA00022989"/>
    </source>
</evidence>
<feature type="transmembrane region" description="Helical" evidence="8">
    <location>
        <begin position="492"/>
        <end position="513"/>
    </location>
</feature>
<evidence type="ECO:0000313" key="10">
    <source>
        <dbReference type="Proteomes" id="UP000469558"/>
    </source>
</evidence>
<feature type="transmembrane region" description="Helical" evidence="8">
    <location>
        <begin position="552"/>
        <end position="572"/>
    </location>
</feature>
<feature type="transmembrane region" description="Helical" evidence="8">
    <location>
        <begin position="525"/>
        <end position="546"/>
    </location>
</feature>
<dbReference type="PROSITE" id="PS01022">
    <property type="entry name" value="PTR2_1"/>
    <property type="match status" value="1"/>
</dbReference>
<evidence type="ECO:0000256" key="3">
    <source>
        <dbReference type="ARBA" id="ARBA00022448"/>
    </source>
</evidence>
<dbReference type="GO" id="GO:0071916">
    <property type="term" value="F:dipeptide transmembrane transporter activity"/>
    <property type="evidence" value="ECO:0007669"/>
    <property type="project" value="UniProtKB-ARBA"/>
</dbReference>
<feature type="transmembrane region" description="Helical" evidence="8">
    <location>
        <begin position="165"/>
        <end position="186"/>
    </location>
</feature>
<evidence type="ECO:0000256" key="7">
    <source>
        <dbReference type="SAM" id="MobiDB-lite"/>
    </source>
</evidence>
<feature type="region of interest" description="Disordered" evidence="7">
    <location>
        <begin position="22"/>
        <end position="72"/>
    </location>
</feature>
<keyword evidence="6 8" id="KW-0472">Membrane</keyword>
<evidence type="ECO:0000313" key="9">
    <source>
        <dbReference type="EMBL" id="TVY81439.1"/>
    </source>
</evidence>
<feature type="transmembrane region" description="Helical" evidence="8">
    <location>
        <begin position="278"/>
        <end position="299"/>
    </location>
</feature>
<keyword evidence="10" id="KW-1185">Reference proteome</keyword>
<dbReference type="SUPFAM" id="SSF103473">
    <property type="entry name" value="MFS general substrate transporter"/>
    <property type="match status" value="1"/>
</dbReference>
<sequence length="610" mass="67760">MPEHEMQAAEVHELVVEQELANRRKSSVNPDKVNLDLGFAQPVADEKNTQVHRSDSETAYSDTPDGEEPNEEEKIKLRRIGERLPSAAWLVAIVELSERFTFYGCQGLFQNYIQKPLDGSLGRGALGRGHQTATALTTFFSLWCYVTPIGGAIVSDQYIGKYWTIVWSACIYIVGLLILWVTALPVSLNNGAGMGGFIAAILIIGIGTGGIKSNVSPLIADQYTRKKMAIKTIAKTGERVIIDPAVTIQRIYLVFYCCINLGSLSLIATPYMEADIGFWSAYLMCFCMMIVGLVTVVLGKARYIVRPPQGSIITDAFKAIGIMIKNRNMDAAKPSYQEEFGRRGAALPWDDLFIDELKRALQACRVFVFYPIYWLVYSQFSGNFVSQAGQMRLHGIPNDLMQNFDPIAILFFAPIIDRFIYPALQKYHIKFRPIARISFGFIVASMSMLYAGVLQHFIYKAGPCYGHPLCPLSEVDGTNIGNNIHVAIQTPAYMLIGISEIFASVTGLEYAYMKAPPSMKSFVQAMYLLTNAFGYALGEAFIPLVGDPQVQWLFIGLCVGSFSVGVLFWILYHPLDRKEDQINSLDAKRNDLDNKQALAATGVGVEEAHR</sequence>
<name>A0A8T9C6S2_9HELO</name>
<feature type="transmembrane region" description="Helical" evidence="8">
    <location>
        <begin position="433"/>
        <end position="453"/>
    </location>
</feature>
<feature type="compositionally biased region" description="Basic and acidic residues" evidence="7">
    <location>
        <begin position="44"/>
        <end position="56"/>
    </location>
</feature>
<dbReference type="InterPro" id="IPR000109">
    <property type="entry name" value="POT_fam"/>
</dbReference>
<gene>
    <name evidence="9" type="primary">PTR2_2</name>
    <name evidence="9" type="ORF">LSUE1_G001784</name>
</gene>
<keyword evidence="4 8" id="KW-0812">Transmembrane</keyword>
<reference evidence="9 10" key="1">
    <citation type="submission" date="2018-05" db="EMBL/GenBank/DDBJ databases">
        <title>Genome sequencing and assembly of the regulated plant pathogen Lachnellula willkommii and related sister species for the development of diagnostic species identification markers.</title>
        <authorList>
            <person name="Giroux E."/>
            <person name="Bilodeau G."/>
        </authorList>
    </citation>
    <scope>NUCLEOTIDE SEQUENCE [LARGE SCALE GENOMIC DNA]</scope>
    <source>
        <strain evidence="9 10">CBS 268.59</strain>
    </source>
</reference>
<evidence type="ECO:0000256" key="2">
    <source>
        <dbReference type="ARBA" id="ARBA00005982"/>
    </source>
</evidence>
<organism evidence="9 10">
    <name type="scientific">Lachnellula suecica</name>
    <dbReference type="NCBI Taxonomy" id="602035"/>
    <lineage>
        <taxon>Eukaryota</taxon>
        <taxon>Fungi</taxon>
        <taxon>Dikarya</taxon>
        <taxon>Ascomycota</taxon>
        <taxon>Pezizomycotina</taxon>
        <taxon>Leotiomycetes</taxon>
        <taxon>Helotiales</taxon>
        <taxon>Lachnaceae</taxon>
        <taxon>Lachnellula</taxon>
    </lineage>
</organism>
<dbReference type="Proteomes" id="UP000469558">
    <property type="component" value="Unassembled WGS sequence"/>
</dbReference>
<feature type="transmembrane region" description="Helical" evidence="8">
    <location>
        <begin position="192"/>
        <end position="211"/>
    </location>
</feature>
<evidence type="ECO:0000256" key="6">
    <source>
        <dbReference type="ARBA" id="ARBA00023136"/>
    </source>
</evidence>
<dbReference type="EMBL" id="QGMK01000480">
    <property type="protein sequence ID" value="TVY81439.1"/>
    <property type="molecule type" value="Genomic_DNA"/>
</dbReference>
<feature type="transmembrane region" description="Helical" evidence="8">
    <location>
        <begin position="400"/>
        <end position="421"/>
    </location>
</feature>
<evidence type="ECO:0000256" key="8">
    <source>
        <dbReference type="SAM" id="Phobius"/>
    </source>
</evidence>
<dbReference type="PANTHER" id="PTHR11654">
    <property type="entry name" value="OLIGOPEPTIDE TRANSPORTER-RELATED"/>
    <property type="match status" value="1"/>
</dbReference>
<comment type="caution">
    <text evidence="9">The sequence shown here is derived from an EMBL/GenBank/DDBJ whole genome shotgun (WGS) entry which is preliminary data.</text>
</comment>
<dbReference type="Pfam" id="PF00854">
    <property type="entry name" value="PTR2"/>
    <property type="match status" value="1"/>
</dbReference>
<keyword evidence="3" id="KW-0813">Transport</keyword>
<feature type="transmembrane region" description="Helical" evidence="8">
    <location>
        <begin position="251"/>
        <end position="272"/>
    </location>
</feature>
<dbReference type="AlphaFoldDB" id="A0A8T9C6S2"/>
<protein>
    <submittedName>
        <fullName evidence="9">Peptide transporter PTR2</fullName>
    </submittedName>
</protein>
<feature type="transmembrane region" description="Helical" evidence="8">
    <location>
        <begin position="363"/>
        <end position="380"/>
    </location>
</feature>
<proteinExistence type="inferred from homology"/>
<dbReference type="GO" id="GO:0005886">
    <property type="term" value="C:plasma membrane"/>
    <property type="evidence" value="ECO:0007669"/>
    <property type="project" value="UniProtKB-ARBA"/>
</dbReference>
<feature type="non-terminal residue" evidence="9">
    <location>
        <position position="610"/>
    </location>
</feature>
<comment type="similarity">
    <text evidence="2">Belongs to the major facilitator superfamily. Proton-dependent oligopeptide transporter (POT/PTR) (TC 2.A.17) family.</text>
</comment>
<keyword evidence="5 8" id="KW-1133">Transmembrane helix</keyword>
<comment type="subcellular location">
    <subcellularLocation>
        <location evidence="1">Membrane</location>
        <topology evidence="1">Multi-pass membrane protein</topology>
    </subcellularLocation>
</comment>
<dbReference type="InterPro" id="IPR036259">
    <property type="entry name" value="MFS_trans_sf"/>
</dbReference>
<evidence type="ECO:0000256" key="1">
    <source>
        <dbReference type="ARBA" id="ARBA00004141"/>
    </source>
</evidence>
<accession>A0A8T9C6S2</accession>
<evidence type="ECO:0000256" key="4">
    <source>
        <dbReference type="ARBA" id="ARBA00022692"/>
    </source>
</evidence>